<dbReference type="EMBL" id="LNZH02000217">
    <property type="protein sequence ID" value="OCB83934.1"/>
    <property type="molecule type" value="Genomic_DNA"/>
</dbReference>
<keyword evidence="4" id="KW-0812">Transmembrane</keyword>
<feature type="domain" description="Bacterial surface antigen (D15)" evidence="6">
    <location>
        <begin position="112"/>
        <end position="445"/>
    </location>
</feature>
<comment type="caution">
    <text evidence="7">The sequence shown here is derived from an EMBL/GenBank/DDBJ whole genome shotgun (WGS) entry which is preliminary data.</text>
</comment>
<reference evidence="7" key="1">
    <citation type="submission" date="2016-06" db="EMBL/GenBank/DDBJ databases">
        <title>Draft Genome sequence of the fungus Inonotus baumii.</title>
        <authorList>
            <person name="Zhu H."/>
            <person name="Lin W."/>
        </authorList>
    </citation>
    <scope>NUCLEOTIDE SEQUENCE</scope>
    <source>
        <strain evidence="7">821</strain>
    </source>
</reference>
<gene>
    <name evidence="7" type="ORF">A7U60_g9143</name>
</gene>
<dbReference type="Gene3D" id="2.40.160.50">
    <property type="entry name" value="membrane protein fhac: a member of the omp85/tpsb transporter family"/>
    <property type="match status" value="1"/>
</dbReference>
<dbReference type="GO" id="GO:0045040">
    <property type="term" value="P:protein insertion into mitochondrial outer membrane"/>
    <property type="evidence" value="ECO:0007669"/>
    <property type="project" value="TreeGrafter"/>
</dbReference>
<protein>
    <recommendedName>
        <fullName evidence="6">Bacterial surface antigen (D15) domain-containing protein</fullName>
    </recommendedName>
</protein>
<dbReference type="Proteomes" id="UP000757232">
    <property type="component" value="Unassembled WGS sequence"/>
</dbReference>
<keyword evidence="3" id="KW-1134">Transmembrane beta strand</keyword>
<dbReference type="InterPro" id="IPR000184">
    <property type="entry name" value="Bac_surfAg_D15"/>
</dbReference>
<dbReference type="Pfam" id="PF01103">
    <property type="entry name" value="Omp85"/>
    <property type="match status" value="1"/>
</dbReference>
<dbReference type="AlphaFoldDB" id="A0A9Q5HQ82"/>
<comment type="similarity">
    <text evidence="2">Belongs to the SAM50/omp85 family.</text>
</comment>
<dbReference type="PANTHER" id="PTHR12815">
    <property type="entry name" value="SORTING AND ASSEMBLY MACHINERY SAMM50 PROTEIN FAMILY MEMBER"/>
    <property type="match status" value="1"/>
</dbReference>
<organism evidence="7 8">
    <name type="scientific">Sanghuangporus baumii</name>
    <name type="common">Phellinus baumii</name>
    <dbReference type="NCBI Taxonomy" id="108892"/>
    <lineage>
        <taxon>Eukaryota</taxon>
        <taxon>Fungi</taxon>
        <taxon>Dikarya</taxon>
        <taxon>Basidiomycota</taxon>
        <taxon>Agaricomycotina</taxon>
        <taxon>Agaricomycetes</taxon>
        <taxon>Hymenochaetales</taxon>
        <taxon>Hymenochaetaceae</taxon>
        <taxon>Sanghuangporus</taxon>
    </lineage>
</organism>
<evidence type="ECO:0000256" key="2">
    <source>
        <dbReference type="ARBA" id="ARBA00010913"/>
    </source>
</evidence>
<evidence type="ECO:0000256" key="3">
    <source>
        <dbReference type="ARBA" id="ARBA00022452"/>
    </source>
</evidence>
<evidence type="ECO:0000313" key="8">
    <source>
        <dbReference type="Proteomes" id="UP000757232"/>
    </source>
</evidence>
<name>A0A9Q5HQ82_SANBA</name>
<dbReference type="PANTHER" id="PTHR12815:SF18">
    <property type="entry name" value="SORTING AND ASSEMBLY MACHINERY COMPONENT 50 HOMOLOG"/>
    <property type="match status" value="1"/>
</dbReference>
<proteinExistence type="inferred from homology"/>
<keyword evidence="8" id="KW-1185">Reference proteome</keyword>
<keyword evidence="5" id="KW-0472">Membrane</keyword>
<evidence type="ECO:0000256" key="5">
    <source>
        <dbReference type="ARBA" id="ARBA00023136"/>
    </source>
</evidence>
<evidence type="ECO:0000313" key="7">
    <source>
        <dbReference type="EMBL" id="OCB83934.1"/>
    </source>
</evidence>
<evidence type="ECO:0000256" key="1">
    <source>
        <dbReference type="ARBA" id="ARBA00004374"/>
    </source>
</evidence>
<dbReference type="GO" id="GO:0005741">
    <property type="term" value="C:mitochondrial outer membrane"/>
    <property type="evidence" value="ECO:0007669"/>
    <property type="project" value="UniProtKB-SubCell"/>
</dbReference>
<evidence type="ECO:0000259" key="6">
    <source>
        <dbReference type="Pfam" id="PF01103"/>
    </source>
</evidence>
<sequence length="446" mass="48565">MRITSVRVAGADKTRRSFLHWVIEPQLTRAKSDSSTLSDVLYSTKSVARKLLETDLFHYVLPRLEGSKDVLAQPGDVDLILQTRQKGKYFLKTATELGNQEGSVSVHARARNAFGGAETVEGVLSSGLRTRLAGHVSLSKPIWNPDLRTRGELSVFGVEKDFTGFASCVEGVRGLRASIKTADRRALNEFAYEASLRHIHALTEGASISIREEAGTSVKSALSHSWTYESRDDKAVPSRGGYLRTFNELAGLGGDTTHVKHSTAFQLAHKLLSSTSISLSGRVGCLYPFASLSPASFSSSASIPRSRFNDRFQLGGPLDVRMFKQNGLGLRDGNDALGGEVFWCLGLSVIRDLPGLSKEARKGWKGNIKMHGFVNAGRLDLVDRDRPLSHTLQRLVSKPCISAGVGLLYRLDPGVRVEFNFGVPLVANKSDAVRRGVQVGIGVDFL</sequence>
<comment type="subcellular location">
    <subcellularLocation>
        <location evidence="1">Mitochondrion outer membrane</location>
        <topology evidence="1">Multi-pass membrane protein</topology>
    </subcellularLocation>
</comment>
<dbReference type="OrthoDB" id="1724197at2759"/>
<dbReference type="InterPro" id="IPR039910">
    <property type="entry name" value="D15-like"/>
</dbReference>
<evidence type="ECO:0000256" key="4">
    <source>
        <dbReference type="ARBA" id="ARBA00022692"/>
    </source>
</evidence>
<accession>A0A9Q5HQ82</accession>